<feature type="transmembrane region" description="Helical" evidence="1">
    <location>
        <begin position="113"/>
        <end position="133"/>
    </location>
</feature>
<feature type="transmembrane region" description="Helical" evidence="1">
    <location>
        <begin position="6"/>
        <end position="32"/>
    </location>
</feature>
<keyword evidence="1" id="KW-0812">Transmembrane</keyword>
<protein>
    <recommendedName>
        <fullName evidence="4">DUF4203 domain-containing protein</fullName>
    </recommendedName>
</protein>
<feature type="transmembrane region" description="Helical" evidence="1">
    <location>
        <begin position="44"/>
        <end position="65"/>
    </location>
</feature>
<gene>
    <name evidence="2" type="ORF">AB1471_08620</name>
</gene>
<dbReference type="RefSeq" id="WP_367779345.1">
    <property type="nucleotide sequence ID" value="NZ_JBFMIA010000005.1"/>
</dbReference>
<reference evidence="2 3" key="1">
    <citation type="journal article" date="1979" name="Int. J. Syst. Evol. Microbiol.">
        <title>Bacillus globisporus subsp. marinus subsp. nov.</title>
        <authorList>
            <person name="Liu H."/>
        </authorList>
    </citation>
    <scope>NUCLEOTIDE SEQUENCE [LARGE SCALE GENOMIC DNA]</scope>
    <source>
        <strain evidence="2 3">DSM 1297</strain>
    </source>
</reference>
<sequence length="202" mass="21025">MVVNNVEIFFTIALISLIIIASFALIALVLSFKKENRVCCVGSGILLAITSIAFGVLAFALGVIDEGGLSLTEFVEIFTTISLVVLLIIALSTSLFTLLAVKKNVKFCCLGGGIALAGIGIGAGLILSVSFFFNVFFSVMLLSVILSIITLVLISIVAFIVVLVSLKKCEGFCCLAGSIALVGVVIGWSLLGLFTNVVGLPA</sequence>
<keyword evidence="1" id="KW-1133">Transmembrane helix</keyword>
<keyword evidence="3" id="KW-1185">Reference proteome</keyword>
<evidence type="ECO:0000313" key="2">
    <source>
        <dbReference type="EMBL" id="MEW9501863.1"/>
    </source>
</evidence>
<accession>A0ABV3Q4W7</accession>
<dbReference type="EMBL" id="JBFMIA010000005">
    <property type="protein sequence ID" value="MEW9501863.1"/>
    <property type="molecule type" value="Genomic_DNA"/>
</dbReference>
<comment type="caution">
    <text evidence="2">The sequence shown here is derived from an EMBL/GenBank/DDBJ whole genome shotgun (WGS) entry which is preliminary data.</text>
</comment>
<dbReference type="Proteomes" id="UP001556040">
    <property type="component" value="Unassembled WGS sequence"/>
</dbReference>
<evidence type="ECO:0000313" key="3">
    <source>
        <dbReference type="Proteomes" id="UP001556040"/>
    </source>
</evidence>
<keyword evidence="1" id="KW-0472">Membrane</keyword>
<evidence type="ECO:0008006" key="4">
    <source>
        <dbReference type="Google" id="ProtNLM"/>
    </source>
</evidence>
<organism evidence="2 3">
    <name type="scientific">Jeotgalibacillus marinus</name>
    <dbReference type="NCBI Taxonomy" id="86667"/>
    <lineage>
        <taxon>Bacteria</taxon>
        <taxon>Bacillati</taxon>
        <taxon>Bacillota</taxon>
        <taxon>Bacilli</taxon>
        <taxon>Bacillales</taxon>
        <taxon>Caryophanaceae</taxon>
        <taxon>Jeotgalibacillus</taxon>
    </lineage>
</organism>
<feature type="transmembrane region" description="Helical" evidence="1">
    <location>
        <begin position="139"/>
        <end position="164"/>
    </location>
</feature>
<name>A0ABV3Q4W7_9BACL</name>
<proteinExistence type="predicted"/>
<evidence type="ECO:0000256" key="1">
    <source>
        <dbReference type="SAM" id="Phobius"/>
    </source>
</evidence>
<feature type="transmembrane region" description="Helical" evidence="1">
    <location>
        <begin position="171"/>
        <end position="194"/>
    </location>
</feature>
<feature type="transmembrane region" description="Helical" evidence="1">
    <location>
        <begin position="77"/>
        <end position="101"/>
    </location>
</feature>